<dbReference type="Proteomes" id="UP000186091">
    <property type="component" value="Unassembled WGS sequence"/>
</dbReference>
<accession>A0AB36IG25</accession>
<protein>
    <recommendedName>
        <fullName evidence="1">Transposase IS701-like DDE domain-containing protein</fullName>
    </recommendedName>
</protein>
<dbReference type="PANTHER" id="PTHR33627">
    <property type="entry name" value="TRANSPOSASE"/>
    <property type="match status" value="1"/>
</dbReference>
<dbReference type="InterPro" id="IPR038721">
    <property type="entry name" value="IS701-like_DDE_dom"/>
</dbReference>
<reference evidence="2 3" key="1">
    <citation type="submission" date="2015-12" db="EMBL/GenBank/DDBJ databases">
        <title>Genome sequence of Corynebacterium AS 1.542.</title>
        <authorList>
            <person name="Yang J."/>
            <person name="Yang S."/>
        </authorList>
    </citation>
    <scope>NUCLEOTIDE SEQUENCE [LARGE SCALE GENOMIC DNA]</scope>
    <source>
        <strain evidence="2 3">AS 1.542</strain>
    </source>
</reference>
<dbReference type="PANTHER" id="PTHR33627:SF1">
    <property type="entry name" value="TRANSPOSASE"/>
    <property type="match status" value="1"/>
</dbReference>
<dbReference type="Pfam" id="PF13546">
    <property type="entry name" value="DDE_5"/>
    <property type="match status" value="1"/>
</dbReference>
<organism evidence="2 3">
    <name type="scientific">Corynebacterium glutamicum</name>
    <name type="common">Brevibacterium saccharolyticum</name>
    <dbReference type="NCBI Taxonomy" id="1718"/>
    <lineage>
        <taxon>Bacteria</taxon>
        <taxon>Bacillati</taxon>
        <taxon>Actinomycetota</taxon>
        <taxon>Actinomycetes</taxon>
        <taxon>Mycobacteriales</taxon>
        <taxon>Corynebacteriaceae</taxon>
        <taxon>Corynebacterium</taxon>
    </lineage>
</organism>
<sequence>MFDHQRLQQFVSTSPWPVEPVRKILANKAINLITPDAWVIDDTGFVKDGSASPGVARQYSGTLGKVGNVQIGVSVHAVTDAASCPLNWRLFLPASWDETTAVSEEERALIRQRRIKALIPAEIGHRPKWELACEMIDELHDWGVNPPVVVADAGYGDNGLFRTSLTTRGINYVVQVKGSTSVHPGDVVFDTPEYSGFGRPKKPGYRTKPIQAQGLAQSLPLAQYCQHSHLLRQDRKTTLGPQPDDWT</sequence>
<gene>
    <name evidence="2" type="ORF">AUP69_09135</name>
</gene>
<dbReference type="InterPro" id="IPR012337">
    <property type="entry name" value="RNaseH-like_sf"/>
</dbReference>
<dbReference type="SUPFAM" id="SSF53098">
    <property type="entry name" value="Ribonuclease H-like"/>
    <property type="match status" value="1"/>
</dbReference>
<name>A0AB36IG25_CORGT</name>
<dbReference type="EMBL" id="LOQT01000019">
    <property type="protein sequence ID" value="OKX81007.1"/>
    <property type="molecule type" value="Genomic_DNA"/>
</dbReference>
<dbReference type="RefSeq" id="WP_003854502.1">
    <property type="nucleotide sequence ID" value="NZ_JAAOYN010000001.1"/>
</dbReference>
<evidence type="ECO:0000259" key="1">
    <source>
        <dbReference type="Pfam" id="PF13546"/>
    </source>
</evidence>
<evidence type="ECO:0000313" key="2">
    <source>
        <dbReference type="EMBL" id="OKX81007.1"/>
    </source>
</evidence>
<feature type="domain" description="Transposase IS701-like DDE" evidence="1">
    <location>
        <begin position="3"/>
        <end position="218"/>
    </location>
</feature>
<dbReference type="AlphaFoldDB" id="A0AB36IG25"/>
<dbReference type="InterPro" id="IPR039365">
    <property type="entry name" value="IS701-like"/>
</dbReference>
<evidence type="ECO:0000313" key="3">
    <source>
        <dbReference type="Proteomes" id="UP000186091"/>
    </source>
</evidence>
<proteinExistence type="predicted"/>
<comment type="caution">
    <text evidence="2">The sequence shown here is derived from an EMBL/GenBank/DDBJ whole genome shotgun (WGS) entry which is preliminary data.</text>
</comment>